<evidence type="ECO:0000256" key="1">
    <source>
        <dbReference type="ARBA" id="ARBA00008425"/>
    </source>
</evidence>
<dbReference type="AlphaFoldDB" id="A0A318RLH8"/>
<dbReference type="InterPro" id="IPR042098">
    <property type="entry name" value="TauD-like_sf"/>
</dbReference>
<comment type="similarity">
    <text evidence="1">Belongs to the clavaminate synthase family.</text>
</comment>
<keyword evidence="4 5" id="KW-0408">Iron</keyword>
<evidence type="ECO:0000313" key="8">
    <source>
        <dbReference type="Proteomes" id="UP000247591"/>
    </source>
</evidence>
<gene>
    <name evidence="7" type="ORF">DFR67_10393</name>
</gene>
<reference evidence="7 8" key="1">
    <citation type="submission" date="2018-06" db="EMBL/GenBank/DDBJ databases">
        <title>Genomic Encyclopedia of Type Strains, Phase IV (KMG-IV): sequencing the most valuable type-strain genomes for metagenomic binning, comparative biology and taxonomic classification.</title>
        <authorList>
            <person name="Goeker M."/>
        </authorList>
    </citation>
    <scope>NUCLEOTIDE SEQUENCE [LARGE SCALE GENOMIC DNA]</scope>
    <source>
        <strain evidence="7 8">DSM 45521</strain>
    </source>
</reference>
<comment type="caution">
    <text evidence="7">The sequence shown here is derived from an EMBL/GenBank/DDBJ whole genome shotgun (WGS) entry which is preliminary data.</text>
</comment>
<evidence type="ECO:0000259" key="6">
    <source>
        <dbReference type="Pfam" id="PF02668"/>
    </source>
</evidence>
<keyword evidence="7" id="KW-0223">Dioxygenase</keyword>
<feature type="binding site" evidence="5">
    <location>
        <position position="291"/>
    </location>
    <ligand>
        <name>Fe cation</name>
        <dbReference type="ChEBI" id="CHEBI:24875"/>
    </ligand>
</feature>
<dbReference type="Proteomes" id="UP000247591">
    <property type="component" value="Unassembled WGS sequence"/>
</dbReference>
<keyword evidence="2 5" id="KW-0479">Metal-binding</keyword>
<dbReference type="PIRSF" id="PIRSF019543">
    <property type="entry name" value="Clavaminate_syn"/>
    <property type="match status" value="1"/>
</dbReference>
<dbReference type="Gene3D" id="3.60.130.10">
    <property type="entry name" value="Clavaminate synthase-like"/>
    <property type="match status" value="1"/>
</dbReference>
<dbReference type="GO" id="GO:0051213">
    <property type="term" value="F:dioxygenase activity"/>
    <property type="evidence" value="ECO:0007669"/>
    <property type="project" value="UniProtKB-KW"/>
</dbReference>
<evidence type="ECO:0000256" key="5">
    <source>
        <dbReference type="PIRSR" id="PIRSR019543-2"/>
    </source>
</evidence>
<accession>A0A318RLH8</accession>
<keyword evidence="3" id="KW-0560">Oxidoreductase</keyword>
<name>A0A318RLH8_WILLI</name>
<dbReference type="GO" id="GO:0005506">
    <property type="term" value="F:iron ion binding"/>
    <property type="evidence" value="ECO:0007669"/>
    <property type="project" value="InterPro"/>
</dbReference>
<evidence type="ECO:0000256" key="4">
    <source>
        <dbReference type="ARBA" id="ARBA00023004"/>
    </source>
</evidence>
<organism evidence="7 8">
    <name type="scientific">Williamsia limnetica</name>
    <dbReference type="NCBI Taxonomy" id="882452"/>
    <lineage>
        <taxon>Bacteria</taxon>
        <taxon>Bacillati</taxon>
        <taxon>Actinomycetota</taxon>
        <taxon>Actinomycetes</taxon>
        <taxon>Mycobacteriales</taxon>
        <taxon>Nocardiaceae</taxon>
        <taxon>Williamsia</taxon>
    </lineage>
</organism>
<evidence type="ECO:0000313" key="7">
    <source>
        <dbReference type="EMBL" id="PYE19182.1"/>
    </source>
</evidence>
<dbReference type="InterPro" id="IPR003819">
    <property type="entry name" value="TauD/TfdA-like"/>
</dbReference>
<protein>
    <submittedName>
        <fullName evidence="7">TfdA family taurine catabolism dioxygenase TauD</fullName>
    </submittedName>
</protein>
<dbReference type="InterPro" id="IPR014503">
    <property type="entry name" value="Clavaminate_syn-like"/>
</dbReference>
<keyword evidence="8" id="KW-1185">Reference proteome</keyword>
<proteinExistence type="inferred from homology"/>
<dbReference type="Pfam" id="PF02668">
    <property type="entry name" value="TauD"/>
    <property type="match status" value="1"/>
</dbReference>
<dbReference type="SUPFAM" id="SSF51197">
    <property type="entry name" value="Clavaminate synthase-like"/>
    <property type="match status" value="1"/>
</dbReference>
<evidence type="ECO:0000256" key="3">
    <source>
        <dbReference type="ARBA" id="ARBA00023002"/>
    </source>
</evidence>
<sequence>MMSAHTNPGWNPGASWPTVKHVPVDEYRQVIGMIAQNVQADSLDDPQAFARQARLAAALLPAAVRELLLDFLVDGDGGLMLSGLEVGAISSTPDSPVDAPTRHTDVAKQSAVLLSSIVHLVGYRPECRGELVQTLVPIRSHQRRQTSTGSAVDLESHTEQCHNMVSRPDFIALGCLRGDRNAATYLLSARELQRQLPAETARLLRDPVFHTRVDGSFVDGGVPDEVRGPIPVLSGSWNDPVITYDEDLMSTDSPQHAAALAAVKGVWATHRSKVVLGPGDLFIIDNSRAIHGRSSFAARWDGTDRWLCRLQGLCNLAVSRFARLEGSPIIESEGC</sequence>
<dbReference type="EMBL" id="QJSP01000003">
    <property type="protein sequence ID" value="PYE19182.1"/>
    <property type="molecule type" value="Genomic_DNA"/>
</dbReference>
<feature type="domain" description="TauD/TfdA-like" evidence="6">
    <location>
        <begin position="154"/>
        <end position="310"/>
    </location>
</feature>
<evidence type="ECO:0000256" key="2">
    <source>
        <dbReference type="ARBA" id="ARBA00022723"/>
    </source>
</evidence>